<dbReference type="InterPro" id="IPR036383">
    <property type="entry name" value="TSP1_rpt_sf"/>
</dbReference>
<feature type="active site" evidence="11 14">
    <location>
        <position position="199"/>
    </location>
</feature>
<keyword evidence="10" id="KW-0325">Glycoprotein</keyword>
<dbReference type="CDD" id="cd04273">
    <property type="entry name" value="ZnMc_ADAMTS_like"/>
    <property type="match status" value="1"/>
</dbReference>
<keyword evidence="9 13" id="KW-1015">Disulfide bond</keyword>
<dbReference type="AlphaFoldDB" id="A0A8J2HBI0"/>
<dbReference type="GO" id="GO:0006508">
    <property type="term" value="P:proteolysis"/>
    <property type="evidence" value="ECO:0007669"/>
    <property type="project" value="UniProtKB-KW"/>
</dbReference>
<feature type="disulfide bond" evidence="13">
    <location>
        <begin position="382"/>
        <end position="394"/>
    </location>
</feature>
<feature type="disulfide bond" evidence="13">
    <location>
        <begin position="334"/>
        <end position="345"/>
    </location>
</feature>
<evidence type="ECO:0000256" key="3">
    <source>
        <dbReference type="ARBA" id="ARBA00022530"/>
    </source>
</evidence>
<dbReference type="Proteomes" id="UP000786811">
    <property type="component" value="Unassembled WGS sequence"/>
</dbReference>
<dbReference type="SUPFAM" id="SSF82895">
    <property type="entry name" value="TSP-1 type 1 repeat"/>
    <property type="match status" value="4"/>
</dbReference>
<dbReference type="InterPro" id="IPR041645">
    <property type="entry name" value="ADAMTS_CR_2"/>
</dbReference>
<dbReference type="PANTHER" id="PTHR13723:SF278">
    <property type="entry name" value="ADAM METALLOPEPTIDASE WITH THROMBOSPONDIN TYPE 1 MOTIF A, ISOFORM B"/>
    <property type="match status" value="1"/>
</dbReference>
<protein>
    <submittedName>
        <fullName evidence="17">Similar to Adamts20: A disintegrin and metalloproteinase with thrombospondin motifs 20 (Mus musculus)</fullName>
    </submittedName>
</protein>
<feature type="non-terminal residue" evidence="17">
    <location>
        <position position="1"/>
    </location>
</feature>
<comment type="cofactor">
    <cofactor evidence="12">
        <name>Zn(2+)</name>
        <dbReference type="ChEBI" id="CHEBI:29105"/>
    </cofactor>
    <text evidence="12">Binds 1 zinc ion per subunit.</text>
</comment>
<dbReference type="SUPFAM" id="SSF55486">
    <property type="entry name" value="Metalloproteases ('zincins'), catalytic domain"/>
    <property type="match status" value="1"/>
</dbReference>
<feature type="binding site" evidence="12">
    <location>
        <position position="262"/>
    </location>
    <ligand>
        <name>Ca(2+)</name>
        <dbReference type="ChEBI" id="CHEBI:29108"/>
        <label>2</label>
    </ligand>
</feature>
<comment type="caution">
    <text evidence="17">The sequence shown here is derived from an EMBL/GenBank/DDBJ whole genome shotgun (WGS) entry which is preliminary data.</text>
</comment>
<dbReference type="Pfam" id="PF05986">
    <property type="entry name" value="ADAMTS_spacer1"/>
    <property type="match status" value="1"/>
</dbReference>
<dbReference type="InterPro" id="IPR057401">
    <property type="entry name" value="Adt-1/2-like_dom"/>
</dbReference>
<dbReference type="FunFam" id="3.40.390.10:FF:000001">
    <property type="entry name" value="A disintegrin and metalloproteinase with thrombospondin motifs 1"/>
    <property type="match status" value="1"/>
</dbReference>
<dbReference type="InterPro" id="IPR010294">
    <property type="entry name" value="ADAMTS_spacer1"/>
</dbReference>
<dbReference type="InterPro" id="IPR050439">
    <property type="entry name" value="ADAMTS_ADAMTS-like"/>
</dbReference>
<dbReference type="InterPro" id="IPR001590">
    <property type="entry name" value="Peptidase_M12B"/>
</dbReference>
<feature type="binding site" evidence="12">
    <location>
        <position position="262"/>
    </location>
    <ligand>
        <name>Ca(2+)</name>
        <dbReference type="ChEBI" id="CHEBI:29108"/>
        <label>1</label>
    </ligand>
</feature>
<keyword evidence="18" id="KW-1185">Reference proteome</keyword>
<dbReference type="InterPro" id="IPR013273">
    <property type="entry name" value="ADAMTS/ADAMTS-like"/>
</dbReference>
<dbReference type="Gene3D" id="2.60.120.830">
    <property type="match status" value="1"/>
</dbReference>
<feature type="domain" description="GON" evidence="16">
    <location>
        <begin position="950"/>
        <end position="1150"/>
    </location>
</feature>
<dbReference type="InterPro" id="IPR000884">
    <property type="entry name" value="TSP1_rpt"/>
</dbReference>
<keyword evidence="5 12" id="KW-0479">Metal-binding</keyword>
<evidence type="ECO:0000256" key="7">
    <source>
        <dbReference type="ARBA" id="ARBA00022833"/>
    </source>
</evidence>
<keyword evidence="2" id="KW-0964">Secreted</keyword>
<evidence type="ECO:0000259" key="16">
    <source>
        <dbReference type="PROSITE" id="PS51046"/>
    </source>
</evidence>
<dbReference type="InterPro" id="IPR012314">
    <property type="entry name" value="Pept_M12B_GON-ADAMTSs"/>
</dbReference>
<dbReference type="Pfam" id="PF25379">
    <property type="entry name" value="Adt-1"/>
    <property type="match status" value="1"/>
</dbReference>
<evidence type="ECO:0000313" key="17">
    <source>
        <dbReference type="EMBL" id="CAG5088671.1"/>
    </source>
</evidence>
<evidence type="ECO:0000256" key="12">
    <source>
        <dbReference type="PIRSR" id="PIRSR613273-2"/>
    </source>
</evidence>
<dbReference type="PROSITE" id="PS50092">
    <property type="entry name" value="TSP1"/>
    <property type="match status" value="3"/>
</dbReference>
<feature type="domain" description="Peptidase M12B" evidence="15">
    <location>
        <begin position="50"/>
        <end position="264"/>
    </location>
</feature>
<dbReference type="FunFam" id="2.20.100.10:FF:000001">
    <property type="entry name" value="semaphorin-5A isoform X1"/>
    <property type="match status" value="1"/>
</dbReference>
<evidence type="ECO:0000256" key="10">
    <source>
        <dbReference type="ARBA" id="ARBA00023180"/>
    </source>
</evidence>
<feature type="disulfide bond" evidence="13">
    <location>
        <begin position="286"/>
        <end position="310"/>
    </location>
</feature>
<dbReference type="SMART" id="SM00209">
    <property type="entry name" value="TSP1"/>
    <property type="match status" value="5"/>
</dbReference>
<dbReference type="GO" id="GO:0030198">
    <property type="term" value="P:extracellular matrix organization"/>
    <property type="evidence" value="ECO:0007669"/>
    <property type="project" value="InterPro"/>
</dbReference>
<reference evidence="17" key="1">
    <citation type="submission" date="2021-04" db="EMBL/GenBank/DDBJ databases">
        <authorList>
            <person name="Chebbi M.A.C M."/>
        </authorList>
    </citation>
    <scope>NUCLEOTIDE SEQUENCE</scope>
</reference>
<evidence type="ECO:0000256" key="5">
    <source>
        <dbReference type="ARBA" id="ARBA00022723"/>
    </source>
</evidence>
<feature type="disulfide bond" evidence="13">
    <location>
        <begin position="128"/>
        <end position="182"/>
    </location>
</feature>
<dbReference type="GO" id="GO:0008270">
    <property type="term" value="F:zinc ion binding"/>
    <property type="evidence" value="ECO:0007669"/>
    <property type="project" value="InterPro"/>
</dbReference>
<dbReference type="GO" id="GO:0031012">
    <property type="term" value="C:extracellular matrix"/>
    <property type="evidence" value="ECO:0007669"/>
    <property type="project" value="TreeGrafter"/>
</dbReference>
<feature type="disulfide bond" evidence="13">
    <location>
        <begin position="297"/>
        <end position="321"/>
    </location>
</feature>
<feature type="disulfide bond" evidence="13">
    <location>
        <begin position="305"/>
        <end position="340"/>
    </location>
</feature>
<feature type="disulfide bond" evidence="13">
    <location>
        <begin position="156"/>
        <end position="164"/>
    </location>
</feature>
<evidence type="ECO:0000259" key="15">
    <source>
        <dbReference type="PROSITE" id="PS50215"/>
    </source>
</evidence>
<keyword evidence="6" id="KW-0378">Hydrolase</keyword>
<dbReference type="Gene3D" id="3.40.1620.60">
    <property type="match status" value="2"/>
</dbReference>
<keyword evidence="8" id="KW-0482">Metalloprotease</keyword>
<sequence length="1160" mass="130689">MYINLSKKNIDEEEDLDEDDDEEEMMTDSNKESLDINAAWRSRRALPKEYFIEIMVVADAKMIELHGVGLVSYILGLMNTVSRIFKDPSIGNPISLSITKIVKIEEVFGTRQNGTDGIAAAEMLKKFCYWQKHNNPDEPSPEHHDVALLLTREDLCHNIGQRRCDTLGLAELGRMCSPGSSCAIAQDNGLAAAFTIAHEIGHVFNMPHDDDNRCVKFRNRSPVHKVMSRMLDDKTHPWEWSKCSRHYLTEFLESGKANCLLDEPRDMIRSDSGRLPGEDYSENEQCELVFGLGSKICPHIEIDVCKRLWCTAPSSSHQPQCHTQHMPWADGTPCAFGMWCQRGKCVSKRNLIPIDGQWGEWGRYGPCSRSCGGGIKAKRRECNNPPPQNSGNYCIGEHNLSRDVKWHAKSIKIPQEDRCKLFCQVESNQYYMLNDTVIDGTPCGPDTFDICVNGHCKQAGCDHVLGSNAKLDTCGVCRGDNSTCQRITGAYNSSGVYGYRKVTKIPKGSSYIDIRQLGWGGSHNDSNYLALRLGEDGEYILNGNYMVMHKKVIVLPGSAIEYSGPGTVVERLNSSRPVGVDLILEILSVGDIVPPQITYEYTVPKRILGSYTWILSDWSSCSHMCQGNKQRRAECRNTEHKDVVSDDYCRREERPQEESQLCNTHCILQWQLTPKSECSKHCGPGTQMVSSRCFQVILNSPNQSPRLLKDYACTHLERPSDIRPCVGPCDDVRWSYSDWGTCSVTCGGGVQIRTAKCIDSNGVEVAERTCNASEKILKRFCGSEACPQWTFGECAMLIAVKVTNIGKFVAKVHVKEDDVRDYRVNILQCTKSCGGGIKERRVDCVIRWFNGDKEERVGDEECTRFGFNKPRTHRPCQRIPCDFTWKEGSWSECSADCGDGIQRRAVTCHHINRYGWIDPSPAEGTRVARSNCPAEFKPQRKRKCNQRRCGPLTCLEAQRRLKSTKDGEYTLLIGGKNMSIYCHDMGTSEPREYLTLPAGDRENYAEIYDKRLNDPNTCPFGGQRNDSCDCFDNRGTVSGRTMFKRVRIDVAKLIIMANDYTFSWTKGAKRVEYGKAGDCYSRQDCPQGRFSINLTGTALKLAREVTWKPEKSRAHLAINRITDQRILGKCGGYCGFCSPAGDMKLEKLNEHIKDNNKIKL</sequence>
<evidence type="ECO:0000256" key="6">
    <source>
        <dbReference type="ARBA" id="ARBA00022801"/>
    </source>
</evidence>
<feature type="binding site" evidence="12">
    <location>
        <position position="259"/>
    </location>
    <ligand>
        <name>Ca(2+)</name>
        <dbReference type="ChEBI" id="CHEBI:29108"/>
        <label>1</label>
    </ligand>
</feature>
<dbReference type="OrthoDB" id="5855429at2759"/>
<feature type="binding site" evidence="12 14">
    <location>
        <position position="198"/>
    </location>
    <ligand>
        <name>Zn(2+)</name>
        <dbReference type="ChEBI" id="CHEBI:29105"/>
        <note>catalytic</note>
    </ligand>
</feature>
<dbReference type="Gene3D" id="3.40.390.10">
    <property type="entry name" value="Collagenase (Catalytic Domain)"/>
    <property type="match status" value="1"/>
</dbReference>
<evidence type="ECO:0000313" key="18">
    <source>
        <dbReference type="Proteomes" id="UP000786811"/>
    </source>
</evidence>
<evidence type="ECO:0000256" key="2">
    <source>
        <dbReference type="ARBA" id="ARBA00022525"/>
    </source>
</evidence>
<feature type="binding site" evidence="12">
    <location>
        <position position="53"/>
    </location>
    <ligand>
        <name>Ca(2+)</name>
        <dbReference type="ChEBI" id="CHEBI:29108"/>
        <label>1</label>
    </ligand>
</feature>
<feature type="disulfide bond" evidence="13">
    <location>
        <begin position="214"/>
        <end position="243"/>
    </location>
</feature>
<dbReference type="PROSITE" id="PS51046">
    <property type="entry name" value="GON"/>
    <property type="match status" value="1"/>
</dbReference>
<dbReference type="PANTHER" id="PTHR13723">
    <property type="entry name" value="ADAMTS A DISINTEGRIN AND METALLOPROTEASE WITH THROMBOSPONDIN MOTIFS PROTEASE"/>
    <property type="match status" value="1"/>
</dbReference>
<dbReference type="PRINTS" id="PR01857">
    <property type="entry name" value="ADAMTSFAMILY"/>
</dbReference>
<dbReference type="InterPro" id="IPR024079">
    <property type="entry name" value="MetalloPept_cat_dom_sf"/>
</dbReference>
<feature type="binding site" evidence="12 14">
    <location>
        <position position="202"/>
    </location>
    <ligand>
        <name>Zn(2+)</name>
        <dbReference type="ChEBI" id="CHEBI:29105"/>
        <note>catalytic</note>
    </ligand>
</feature>
<keyword evidence="3" id="KW-0272">Extracellular matrix</keyword>
<dbReference type="Pfam" id="PF01421">
    <property type="entry name" value="Reprolysin"/>
    <property type="match status" value="1"/>
</dbReference>
<evidence type="ECO:0000256" key="8">
    <source>
        <dbReference type="ARBA" id="ARBA00023049"/>
    </source>
</evidence>
<evidence type="ECO:0000256" key="1">
    <source>
        <dbReference type="ARBA" id="ARBA00004498"/>
    </source>
</evidence>
<feature type="binding site" evidence="12 14">
    <location>
        <position position="208"/>
    </location>
    <ligand>
        <name>Zn(2+)</name>
        <dbReference type="ChEBI" id="CHEBI:29105"/>
        <note>catalytic</note>
    </ligand>
</feature>
<comment type="subcellular location">
    <subcellularLocation>
        <location evidence="1">Secreted</location>
        <location evidence="1">Extracellular space</location>
        <location evidence="1">Extracellular matrix</location>
    </subcellularLocation>
</comment>
<keyword evidence="12" id="KW-0106">Calcium</keyword>
<feature type="binding site" evidence="12">
    <location>
        <position position="145"/>
    </location>
    <ligand>
        <name>Ca(2+)</name>
        <dbReference type="ChEBI" id="CHEBI:29108"/>
        <label>1</label>
    </ligand>
</feature>
<organism evidence="17 18">
    <name type="scientific">Cotesia congregata</name>
    <name type="common">Parasitoid wasp</name>
    <name type="synonym">Apanteles congregatus</name>
    <dbReference type="NCBI Taxonomy" id="51543"/>
    <lineage>
        <taxon>Eukaryota</taxon>
        <taxon>Metazoa</taxon>
        <taxon>Ecdysozoa</taxon>
        <taxon>Arthropoda</taxon>
        <taxon>Hexapoda</taxon>
        <taxon>Insecta</taxon>
        <taxon>Pterygota</taxon>
        <taxon>Neoptera</taxon>
        <taxon>Endopterygota</taxon>
        <taxon>Hymenoptera</taxon>
        <taxon>Apocrita</taxon>
        <taxon>Ichneumonoidea</taxon>
        <taxon>Braconidae</taxon>
        <taxon>Microgastrinae</taxon>
        <taxon>Cotesia</taxon>
    </lineage>
</organism>
<evidence type="ECO:0000256" key="13">
    <source>
        <dbReference type="PIRSR" id="PIRSR613273-3"/>
    </source>
</evidence>
<feature type="binding site" evidence="12">
    <location>
        <position position="53"/>
    </location>
    <ligand>
        <name>Ca(2+)</name>
        <dbReference type="ChEBI" id="CHEBI:29108"/>
        <label>2</label>
    </ligand>
</feature>
<evidence type="ECO:0000256" key="14">
    <source>
        <dbReference type="PROSITE-ProRule" id="PRU00276"/>
    </source>
</evidence>
<keyword evidence="4" id="KW-0645">Protease</keyword>
<name>A0A8J2HBI0_COTCN</name>
<dbReference type="EMBL" id="CAJNRD030001119">
    <property type="protein sequence ID" value="CAG5088671.1"/>
    <property type="molecule type" value="Genomic_DNA"/>
</dbReference>
<evidence type="ECO:0000256" key="4">
    <source>
        <dbReference type="ARBA" id="ARBA00022670"/>
    </source>
</evidence>
<proteinExistence type="predicted"/>
<dbReference type="GO" id="GO:0004222">
    <property type="term" value="F:metalloendopeptidase activity"/>
    <property type="evidence" value="ECO:0007669"/>
    <property type="project" value="InterPro"/>
</dbReference>
<dbReference type="Pfam" id="PF17771">
    <property type="entry name" value="ADAMTS_CR_2"/>
    <property type="match status" value="1"/>
</dbReference>
<keyword evidence="7 12" id="KW-0862">Zinc</keyword>
<comment type="caution">
    <text evidence="14">Lacks conserved residue(s) required for the propagation of feature annotation.</text>
</comment>
<dbReference type="Pfam" id="PF00090">
    <property type="entry name" value="TSP_1"/>
    <property type="match status" value="1"/>
</dbReference>
<accession>A0A8J2HBI0</accession>
<dbReference type="Pfam" id="PF19030">
    <property type="entry name" value="TSP1_ADAMTS"/>
    <property type="match status" value="3"/>
</dbReference>
<dbReference type="PROSITE" id="PS50215">
    <property type="entry name" value="ADAM_MEPRO"/>
    <property type="match status" value="1"/>
</dbReference>
<gene>
    <name evidence="17" type="ORF">HICCMSTLAB_LOCUS4935</name>
</gene>
<feature type="disulfide bond" evidence="13">
    <location>
        <begin position="176"/>
        <end position="259"/>
    </location>
</feature>
<dbReference type="Pfam" id="PF08685">
    <property type="entry name" value="GON"/>
    <property type="match status" value="1"/>
</dbReference>
<evidence type="ECO:0000256" key="9">
    <source>
        <dbReference type="ARBA" id="ARBA00023157"/>
    </source>
</evidence>
<evidence type="ECO:0000256" key="11">
    <source>
        <dbReference type="PIRSR" id="PIRSR613273-1"/>
    </source>
</evidence>
<dbReference type="Gene3D" id="2.20.100.10">
    <property type="entry name" value="Thrombospondin type-1 (TSP1) repeat"/>
    <property type="match status" value="4"/>
</dbReference>